<dbReference type="EMBL" id="CP003630">
    <property type="protein sequence ID" value="AFZ20883.1"/>
    <property type="molecule type" value="Genomic_DNA"/>
</dbReference>
<dbReference type="KEGG" id="mic:Mic7113_5233"/>
<dbReference type="Gene3D" id="2.160.20.10">
    <property type="entry name" value="Single-stranded right-handed beta-helix, Pectin lyase-like"/>
    <property type="match status" value="1"/>
</dbReference>
<dbReference type="OrthoDB" id="433405at2"/>
<dbReference type="SMART" id="SM00912">
    <property type="entry name" value="Haemagg_act"/>
    <property type="match status" value="1"/>
</dbReference>
<evidence type="ECO:0000313" key="2">
    <source>
        <dbReference type="EMBL" id="AFZ20883.1"/>
    </source>
</evidence>
<dbReference type="HOGENOM" id="CLU_001178_0_0_3"/>
<dbReference type="STRING" id="1173027.Mic7113_5233"/>
<dbReference type="InterPro" id="IPR011050">
    <property type="entry name" value="Pectin_lyase_fold/virulence"/>
</dbReference>
<sequence>MKPVAGVVASLLTSLLLVRLSEPELAWAQPIQAADDGTGTQVTLDGNRFDIQGGTLSQNGANLFHSFTQFGLNSQQIANFLANDSIQNILARVIGGDPSVINSLIQVTGGQSNLFLMNPAGIVFGTGASLNVPASFTATTATGIGFAGNQWFNAVGNNDYQTLIGTPSLFAFDNQQLGVIVNAGNLVVGEGQNLTLLGGNVVNTGSLKAASGSIMIAAVQDEGLVRISQSGHLLSLEIKPPRTVDGQQLAISPQDLPTLLTGTHGSVETGLKVSPTGTVQLISSGLTIPHEAGMTIVSGTLDVSSVGATHVSPLPATGGNVFVLGDKVGLFGANINASGTNGGGTVLIGGDFQGQGNVPNSLETFVSNDSVVSADALLNGNGGKVIAFSDKTASIHGILTARGGSVSGNGGLIETSGKQSLSLTSIPNASAFNGMGGTWLIDPTNITIVNGGGGAIGTNQVDVGNINTALNTGTNVTITTDIGGAEEGNITQNANALINKTAGGDATLTLLAANDITLNGGISSSSGRLNVNLNADADNSGAGAIGIFNAVINTNGGNVTGTGKGSTTVVDGISLNNSNINAGGGNIALIGTGGDDNSGNHRGIFLGNSVVETSGTGTITLTGTGGNGTNFNRGIFLNQSSIVRAVEGNIAMFGTGGNGTGGDNNGIHIIGVVETTGTGSITLTGAGGNGTARNRGIFVDRAAIRTTSGNITLTGTGGNGTGADNQGIRISDLGEVRTTDGAINLNGTGGTGTIFNIGVSVALDSRVSSVNGNINLLGVGNGTEGGNYGIAFGLSSVVETTGTGNITIEGISSAGTDTNFGIRIAQPGMRVSTVDGNITLTGTSRGTGSNNEGINMDARSVVESTGTGNITLVGTAGNGTDENIGIRLREFAGNASFIRSVDGNITLTGIGNGTGVGNTGIQLDAGSAVTSTGTGNITLTGTGVASAGDTSLDILLKDGSLLQSTGGGNISLLANQNIITDNIVSSGGAIAITSNNGNIDTTTGILSSASQTGDGGAINLSANNGSITTDVLGSLGNNTGGAIALNAAGNITTNALVSSGGNGDGGTIKINSGGAITINNDNSIAGVSGVSSGSLNGNGGDIVFNAASHITVGSRPIFSSSAISNAGDITLNSASGNIQVAGIQAEGGTGGTGGDVDITTTQFFRATDSFLNQDGTTASIATGGVTGGGSIIIRHGGQGITPFIVGDATTNGTAGAITTGNAFPIQTISPNQEFLNTHTQERIQIISVPGQTLPPPPLLPIGSNRADVVPQDAIANLLGILIGVPTTVNQDPTSSNSSYSWTIPGYGTLETGYINLQNLLAQGNLNQAITQIDEVFEEEFENYLGEKLPHETVTVEGIRTVLKTIKSETKTQPAIVYALSTPQQLELVLIMPDGSPIRKVVPEANAAALKKTLTEFRSAVTDVTSTRGYLASAQQLYQWMIAPLESELESLGIDTLIFCMDAGLRLVPMAALHDGQQFLVEKYSLGSIPSVSLTNSRYKAVKDAQVLGMGASEFQELAPLPAVPTELNVITQQLWTGKSFLNEEFTEKNFKSQRQPFGIIHLATHADFKPGNADNSYIQLWDSQLKVNQLRQMGWHQPPQVELLVLSACRTALGDIDAELGFAGLAVQAGVKSALASLWYVSDEGTLAIMGGFYQHLRQPDVTIKAEALRRAQLAMLQKQVRVENGELQGFDKLGSIPLPPELAAQSSHDFSHPYYWAAFTMIGSPW</sequence>
<dbReference type="InterPro" id="IPR012334">
    <property type="entry name" value="Pectin_lyas_fold"/>
</dbReference>
<dbReference type="eggNOG" id="COG3210">
    <property type="taxonomic scope" value="Bacteria"/>
</dbReference>
<dbReference type="InterPro" id="IPR024983">
    <property type="entry name" value="CHAT_dom"/>
</dbReference>
<dbReference type="NCBIfam" id="TIGR01901">
    <property type="entry name" value="adhes_NPXG"/>
    <property type="match status" value="1"/>
</dbReference>
<dbReference type="Proteomes" id="UP000010471">
    <property type="component" value="Chromosome"/>
</dbReference>
<proteinExistence type="predicted"/>
<keyword evidence="3" id="KW-1185">Reference proteome</keyword>
<dbReference type="Pfam" id="PF12770">
    <property type="entry name" value="CHAT"/>
    <property type="match status" value="1"/>
</dbReference>
<dbReference type="SUPFAM" id="SSF51126">
    <property type="entry name" value="Pectin lyase-like"/>
    <property type="match status" value="1"/>
</dbReference>
<dbReference type="RefSeq" id="WP_015185016.1">
    <property type="nucleotide sequence ID" value="NC_019738.1"/>
</dbReference>
<dbReference type="eggNOG" id="COG4995">
    <property type="taxonomic scope" value="Bacteria"/>
</dbReference>
<organism evidence="2 3">
    <name type="scientific">Allocoleopsis franciscana PCC 7113</name>
    <dbReference type="NCBI Taxonomy" id="1173027"/>
    <lineage>
        <taxon>Bacteria</taxon>
        <taxon>Bacillati</taxon>
        <taxon>Cyanobacteriota</taxon>
        <taxon>Cyanophyceae</taxon>
        <taxon>Coleofasciculales</taxon>
        <taxon>Coleofasciculaceae</taxon>
        <taxon>Allocoleopsis</taxon>
        <taxon>Allocoleopsis franciscana</taxon>
    </lineage>
</organism>
<accession>K9WL13</accession>
<evidence type="ECO:0000259" key="1">
    <source>
        <dbReference type="SMART" id="SM00912"/>
    </source>
</evidence>
<dbReference type="InterPro" id="IPR008638">
    <property type="entry name" value="FhaB/CdiA-like_TPS"/>
</dbReference>
<gene>
    <name evidence="2" type="ORF">Mic7113_5233</name>
</gene>
<dbReference type="PATRIC" id="fig|1173027.3.peg.5801"/>
<dbReference type="Pfam" id="PF05860">
    <property type="entry name" value="TPS"/>
    <property type="match status" value="1"/>
</dbReference>
<name>K9WL13_9CYAN</name>
<feature type="domain" description="Filamentous haemagglutinin FhaB/tRNA nuclease CdiA-like TPS" evidence="1">
    <location>
        <begin position="33"/>
        <end position="147"/>
    </location>
</feature>
<reference evidence="2 3" key="1">
    <citation type="submission" date="2012-06" db="EMBL/GenBank/DDBJ databases">
        <title>Finished chromosome of genome of Microcoleus sp. PCC 7113.</title>
        <authorList>
            <consortium name="US DOE Joint Genome Institute"/>
            <person name="Gugger M."/>
            <person name="Coursin T."/>
            <person name="Rippka R."/>
            <person name="Tandeau De Marsac N."/>
            <person name="Huntemann M."/>
            <person name="Wei C.-L."/>
            <person name="Han J."/>
            <person name="Detter J.C."/>
            <person name="Han C."/>
            <person name="Tapia R."/>
            <person name="Chen A."/>
            <person name="Kyrpides N."/>
            <person name="Mavromatis K."/>
            <person name="Markowitz V."/>
            <person name="Szeto E."/>
            <person name="Ivanova N."/>
            <person name="Pagani I."/>
            <person name="Pati A."/>
            <person name="Goodwin L."/>
            <person name="Nordberg H.P."/>
            <person name="Cantor M.N."/>
            <person name="Hua S.X."/>
            <person name="Woyke T."/>
            <person name="Kerfeld C.A."/>
        </authorList>
    </citation>
    <scope>NUCLEOTIDE SEQUENCE [LARGE SCALE GENOMIC DNA]</scope>
    <source>
        <strain evidence="2 3">PCC 7113</strain>
    </source>
</reference>
<evidence type="ECO:0000313" key="3">
    <source>
        <dbReference type="Proteomes" id="UP000010471"/>
    </source>
</evidence>
<protein>
    <submittedName>
        <fullName evidence="2">Filamentous hemagglutinin family N-terminal domain protein</fullName>
    </submittedName>
</protein>